<dbReference type="RefSeq" id="WP_108684966.1">
    <property type="nucleotide sequence ID" value="NZ_QCYK01000001.1"/>
</dbReference>
<keyword evidence="3" id="KW-1185">Reference proteome</keyword>
<evidence type="ECO:0000313" key="2">
    <source>
        <dbReference type="EMBL" id="PUZ28327.1"/>
    </source>
</evidence>
<sequence>MMNQYEVPAYLEDSVPGLRQRLRQLPAVFQLYDTMTCFTRFTHDQLLTHNYAVAARCLKAAGRLYSRGNQFVKQAIIGIFIHDLAQLPLQDNRERIDRCNLIPENIYPFYIQEQLNQQHHGNK</sequence>
<accession>A0A2T7BKX5</accession>
<dbReference type="OrthoDB" id="707611at2"/>
<dbReference type="Pfam" id="PF24722">
    <property type="entry name" value="DUF7674"/>
    <property type="match status" value="1"/>
</dbReference>
<dbReference type="AlphaFoldDB" id="A0A2T7BKX5"/>
<dbReference type="InterPro" id="IPR056091">
    <property type="entry name" value="DUF7674"/>
</dbReference>
<dbReference type="EMBL" id="QCYK01000001">
    <property type="protein sequence ID" value="PUZ28327.1"/>
    <property type="molecule type" value="Genomic_DNA"/>
</dbReference>
<proteinExistence type="predicted"/>
<gene>
    <name evidence="2" type="ORF">DCC81_02240</name>
</gene>
<name>A0A2T7BKX5_9BACT</name>
<feature type="domain" description="DUF7674" evidence="1">
    <location>
        <begin position="9"/>
        <end position="115"/>
    </location>
</feature>
<organism evidence="2 3">
    <name type="scientific">Chitinophaga parva</name>
    <dbReference type="NCBI Taxonomy" id="2169414"/>
    <lineage>
        <taxon>Bacteria</taxon>
        <taxon>Pseudomonadati</taxon>
        <taxon>Bacteroidota</taxon>
        <taxon>Chitinophagia</taxon>
        <taxon>Chitinophagales</taxon>
        <taxon>Chitinophagaceae</taxon>
        <taxon>Chitinophaga</taxon>
    </lineage>
</organism>
<evidence type="ECO:0000259" key="1">
    <source>
        <dbReference type="Pfam" id="PF24722"/>
    </source>
</evidence>
<evidence type="ECO:0000313" key="3">
    <source>
        <dbReference type="Proteomes" id="UP000244450"/>
    </source>
</evidence>
<dbReference type="Proteomes" id="UP000244450">
    <property type="component" value="Unassembled WGS sequence"/>
</dbReference>
<protein>
    <recommendedName>
        <fullName evidence="1">DUF7674 domain-containing protein</fullName>
    </recommendedName>
</protein>
<reference evidence="2 3" key="1">
    <citation type="submission" date="2018-04" db="EMBL/GenBank/DDBJ databases">
        <title>Chitinophaga fuyangensis sp. nov., isolated from soil in a chemical factory.</title>
        <authorList>
            <person name="Chen K."/>
        </authorList>
    </citation>
    <scope>NUCLEOTIDE SEQUENCE [LARGE SCALE GENOMIC DNA]</scope>
    <source>
        <strain evidence="2 3">LY-1</strain>
    </source>
</reference>
<comment type="caution">
    <text evidence="2">The sequence shown here is derived from an EMBL/GenBank/DDBJ whole genome shotgun (WGS) entry which is preliminary data.</text>
</comment>